<evidence type="ECO:0000256" key="3">
    <source>
        <dbReference type="ARBA" id="ARBA00023002"/>
    </source>
</evidence>
<dbReference type="AlphaFoldDB" id="A0A6I3KYQ7"/>
<dbReference type="InterPro" id="IPR052197">
    <property type="entry name" value="ComplexI_49kDa-like"/>
</dbReference>
<evidence type="ECO:0000259" key="5">
    <source>
        <dbReference type="Pfam" id="PF00329"/>
    </source>
</evidence>
<evidence type="ECO:0000256" key="4">
    <source>
        <dbReference type="ARBA" id="ARBA00023027"/>
    </source>
</evidence>
<accession>A0A6I3KYQ7</accession>
<dbReference type="PANTHER" id="PTHR43485">
    <property type="entry name" value="HYDROGENASE-4 COMPONENT G"/>
    <property type="match status" value="1"/>
</dbReference>
<dbReference type="GO" id="GO:0008137">
    <property type="term" value="F:NADH dehydrogenase (ubiquinone) activity"/>
    <property type="evidence" value="ECO:0007669"/>
    <property type="project" value="InterPro"/>
</dbReference>
<comment type="subcellular location">
    <subcellularLocation>
        <location evidence="1">Cell membrane</location>
        <topology evidence="1">Peripheral membrane protein</topology>
    </subcellularLocation>
</comment>
<dbReference type="InterPro" id="IPR029014">
    <property type="entry name" value="NiFe-Hase_large"/>
</dbReference>
<dbReference type="PANTHER" id="PTHR43485:SF1">
    <property type="entry name" value="FORMATE HYDROGENLYASE SUBUNIT 5-RELATED"/>
    <property type="match status" value="1"/>
</dbReference>
<evidence type="ECO:0000259" key="6">
    <source>
        <dbReference type="Pfam" id="PF00346"/>
    </source>
</evidence>
<dbReference type="GO" id="GO:0016651">
    <property type="term" value="F:oxidoreductase activity, acting on NAD(P)H"/>
    <property type="evidence" value="ECO:0007669"/>
    <property type="project" value="InterPro"/>
</dbReference>
<keyword evidence="4" id="KW-0520">NAD</keyword>
<evidence type="ECO:0000256" key="2">
    <source>
        <dbReference type="ARBA" id="ARBA00022448"/>
    </source>
</evidence>
<dbReference type="SUPFAM" id="SSF56762">
    <property type="entry name" value="HydB/Nqo4-like"/>
    <property type="match status" value="1"/>
</dbReference>
<proteinExistence type="predicted"/>
<dbReference type="InterPro" id="IPR001268">
    <property type="entry name" value="NADH_UbQ_OxRdtase_30kDa_su"/>
</dbReference>
<dbReference type="PROSITE" id="PS00542">
    <property type="entry name" value="COMPLEX1_30K"/>
    <property type="match status" value="1"/>
</dbReference>
<dbReference type="Gene3D" id="3.30.460.80">
    <property type="entry name" value="NADH:ubiquinone oxidoreductase, 30kDa subunit"/>
    <property type="match status" value="1"/>
</dbReference>
<evidence type="ECO:0000313" key="7">
    <source>
        <dbReference type="EMBL" id="MTE15873.1"/>
    </source>
</evidence>
<evidence type="ECO:0000313" key="8">
    <source>
        <dbReference type="Proteomes" id="UP000432464"/>
    </source>
</evidence>
<dbReference type="InterPro" id="IPR037232">
    <property type="entry name" value="NADH_quin_OxRdtase_su_C/D-like"/>
</dbReference>
<dbReference type="EMBL" id="WMBB01000011">
    <property type="protein sequence ID" value="MTE15873.1"/>
    <property type="molecule type" value="Genomic_DNA"/>
</dbReference>
<keyword evidence="8" id="KW-1185">Reference proteome</keyword>
<dbReference type="GO" id="GO:0005886">
    <property type="term" value="C:plasma membrane"/>
    <property type="evidence" value="ECO:0007669"/>
    <property type="project" value="UniProtKB-SubCell"/>
</dbReference>
<organism evidence="7 8">
    <name type="scientific">Nocardia aurantiaca</name>
    <dbReference type="NCBI Taxonomy" id="2675850"/>
    <lineage>
        <taxon>Bacteria</taxon>
        <taxon>Bacillati</taxon>
        <taxon>Actinomycetota</taxon>
        <taxon>Actinomycetes</taxon>
        <taxon>Mycobacteriales</taxon>
        <taxon>Nocardiaceae</taxon>
        <taxon>Nocardia</taxon>
    </lineage>
</organism>
<feature type="domain" description="NADH:ubiquinone oxidoreductase 30kDa subunit" evidence="5">
    <location>
        <begin position="12"/>
        <end position="121"/>
    </location>
</feature>
<dbReference type="Gene3D" id="1.10.645.10">
    <property type="entry name" value="Cytochrome-c3 Hydrogenase, chain B"/>
    <property type="match status" value="1"/>
</dbReference>
<reference evidence="7 8" key="1">
    <citation type="submission" date="2019-11" db="EMBL/GenBank/DDBJ databases">
        <title>Nocardia sp. nov. CT2-14 isolated from soil.</title>
        <authorList>
            <person name="Kanchanasin P."/>
            <person name="Tanasupawat S."/>
            <person name="Yuki M."/>
            <person name="Kudo T."/>
        </authorList>
    </citation>
    <scope>NUCLEOTIDE SEQUENCE [LARGE SCALE GENOMIC DNA]</scope>
    <source>
        <strain evidence="7 8">CT2-14</strain>
    </source>
</reference>
<dbReference type="SUPFAM" id="SSF143243">
    <property type="entry name" value="Nqo5-like"/>
    <property type="match status" value="1"/>
</dbReference>
<sequence>MTEPQRSRRAVTTAELRDAAEEFFDAGYRLALAAAHDDGARLRVVYLFVAGRPDRRAELECSLPAEDPVLPSLAYLSFPAGRFEREMADLYGIRLSGHPRPRRLVRHAHWPEDWHPMRENATAAPVFGAVDELRFLTVAGDGVYEIPVGPVHAGLIEPGHFRFSVVGETIVRLKARLWWVHRGIERQFQGRPASAATDLAERISGDTSAAHALAHSLAIEEACGIRLPDSVHRLRAMLVELERLYNYAADLGALANDVGFGLANAHALRIREQLLRINAAVTGERLLRSAIHPGGVALRSLPDLARLHNLAADLAEIAELTLGNAVVYDRFAGTGVLAGDDARALGCLGYVARASGLVTDARLDHPVVELPVTDTGARGGDVLSRYTIRRDEFAASIRLIEDLVDTHTGPTQLMQRDTVLRQAGSGVGIVEGWRGTIVHRVEIDDSGLITRAKIVDPSWFNWPALPVAMTDTIVPDFPLVNKSFNLSYAGNDL</sequence>
<dbReference type="GO" id="GO:0048038">
    <property type="term" value="F:quinone binding"/>
    <property type="evidence" value="ECO:0007669"/>
    <property type="project" value="InterPro"/>
</dbReference>
<name>A0A6I3KYQ7_9NOCA</name>
<dbReference type="Pfam" id="PF00329">
    <property type="entry name" value="Complex1_30kDa"/>
    <property type="match status" value="1"/>
</dbReference>
<dbReference type="InterPro" id="IPR020396">
    <property type="entry name" value="NADH_UbQ_OxRdtase_CS"/>
</dbReference>
<dbReference type="RefSeq" id="WP_154790279.1">
    <property type="nucleotide sequence ID" value="NZ_WMBB01000011.1"/>
</dbReference>
<protein>
    <submittedName>
        <fullName evidence="7">Formate hydrogenase</fullName>
    </submittedName>
</protein>
<dbReference type="Proteomes" id="UP000432464">
    <property type="component" value="Unassembled WGS sequence"/>
</dbReference>
<evidence type="ECO:0000256" key="1">
    <source>
        <dbReference type="ARBA" id="ARBA00004202"/>
    </source>
</evidence>
<gene>
    <name evidence="7" type="ORF">GLP40_24270</name>
</gene>
<dbReference type="Pfam" id="PF00346">
    <property type="entry name" value="Complex1_49kDa"/>
    <property type="match status" value="1"/>
</dbReference>
<feature type="domain" description="NADH-quinone oxidoreductase subunit D" evidence="6">
    <location>
        <begin position="259"/>
        <end position="418"/>
    </location>
</feature>
<dbReference type="GO" id="GO:0051287">
    <property type="term" value="F:NAD binding"/>
    <property type="evidence" value="ECO:0007669"/>
    <property type="project" value="InterPro"/>
</dbReference>
<dbReference type="InterPro" id="IPR001135">
    <property type="entry name" value="NADH_Q_OxRdtase_suD"/>
</dbReference>
<comment type="caution">
    <text evidence="7">The sequence shown here is derived from an EMBL/GenBank/DDBJ whole genome shotgun (WGS) entry which is preliminary data.</text>
</comment>
<keyword evidence="3" id="KW-0560">Oxidoreductase</keyword>
<keyword evidence="2" id="KW-0813">Transport</keyword>